<comment type="caution">
    <text evidence="8">The sequence shown here is derived from an EMBL/GenBank/DDBJ whole genome shotgun (WGS) entry which is preliminary data.</text>
</comment>
<keyword evidence="4" id="KW-0057">Aromatic amino acid biosynthesis</keyword>
<dbReference type="InterPro" id="IPR050071">
    <property type="entry name" value="Dehydroquinate_synthase"/>
</dbReference>
<evidence type="ECO:0000256" key="3">
    <source>
        <dbReference type="ARBA" id="ARBA00023027"/>
    </source>
</evidence>
<sequence length="384" mass="43429">MNRLSLTQEFSVPYKYEVFFTENLFEKENTLFKDFIVNFGNKDYQKKVLFVVDEFVAKSHKNLTSQIVAYFNHENFAELMPEILVLEGGENCKNDPRYYEEVIRAINEHGIDRHSFVACIGGGALLDMVGYAAGISHRGVKLIRIPTTVLSQNDSGVGVKNAVNYLGKKNFLGTFAPPVAVFNDMQFLESLGERDLRGGLAEAIKVALIKDIEFFKWIIAHIEELIAGNKRVMQEQIFRCAQLHLQHIASGDPFETGSARPLDFGHWAAHKLEYLSDFQIRHGEAVAIGICLDTLYSYLKGYISQKEAEGVVYLFQDLGFATFHSALAENDKINLFNGLNEFREHLGGQLTITLLEKIGKGFEVHEIDFDLMKKAVDLLEELSQ</sequence>
<dbReference type="Gene3D" id="1.20.1090.10">
    <property type="entry name" value="Dehydroquinate synthase-like - alpha domain"/>
    <property type="match status" value="1"/>
</dbReference>
<dbReference type="GO" id="GO:0009073">
    <property type="term" value="P:aromatic amino acid family biosynthetic process"/>
    <property type="evidence" value="ECO:0007669"/>
    <property type="project" value="UniProtKB-KW"/>
</dbReference>
<keyword evidence="9" id="KW-1185">Reference proteome</keyword>
<comment type="cofactor">
    <cofactor evidence="1">
        <name>NAD(+)</name>
        <dbReference type="ChEBI" id="CHEBI:57540"/>
    </cofactor>
</comment>
<evidence type="ECO:0000259" key="7">
    <source>
        <dbReference type="Pfam" id="PF24621"/>
    </source>
</evidence>
<evidence type="ECO:0000259" key="6">
    <source>
        <dbReference type="Pfam" id="PF01761"/>
    </source>
</evidence>
<evidence type="ECO:0000313" key="9">
    <source>
        <dbReference type="Proteomes" id="UP000282832"/>
    </source>
</evidence>
<evidence type="ECO:0000256" key="5">
    <source>
        <dbReference type="ARBA" id="ARBA00023239"/>
    </source>
</evidence>
<dbReference type="InterPro" id="IPR056179">
    <property type="entry name" value="DHQS_C"/>
</dbReference>
<name>A0A437PQT3_9BACT</name>
<accession>A0A437PQT3</accession>
<dbReference type="PANTHER" id="PTHR43622:SF7">
    <property type="entry name" value="3-DEHYDROQUINATE SYNTHASE, CHLOROPLASTIC"/>
    <property type="match status" value="1"/>
</dbReference>
<evidence type="ECO:0000256" key="2">
    <source>
        <dbReference type="ARBA" id="ARBA00022605"/>
    </source>
</evidence>
<dbReference type="Pfam" id="PF01761">
    <property type="entry name" value="DHQ_synthase"/>
    <property type="match status" value="1"/>
</dbReference>
<feature type="domain" description="3-dehydroquinate synthase C-terminal" evidence="7">
    <location>
        <begin position="199"/>
        <end position="327"/>
    </location>
</feature>
<dbReference type="SUPFAM" id="SSF56796">
    <property type="entry name" value="Dehydroquinate synthase-like"/>
    <property type="match status" value="1"/>
</dbReference>
<keyword evidence="5 8" id="KW-0456">Lyase</keyword>
<dbReference type="Gene3D" id="3.40.50.1970">
    <property type="match status" value="1"/>
</dbReference>
<evidence type="ECO:0000313" key="8">
    <source>
        <dbReference type="EMBL" id="RVU24608.1"/>
    </source>
</evidence>
<dbReference type="EMBL" id="SACY01000003">
    <property type="protein sequence ID" value="RVU24608.1"/>
    <property type="molecule type" value="Genomic_DNA"/>
</dbReference>
<dbReference type="InterPro" id="IPR030960">
    <property type="entry name" value="DHQS/DOIS_N"/>
</dbReference>
<dbReference type="Proteomes" id="UP000282832">
    <property type="component" value="Unassembled WGS sequence"/>
</dbReference>
<dbReference type="GO" id="GO:0003856">
    <property type="term" value="F:3-dehydroquinate synthase activity"/>
    <property type="evidence" value="ECO:0007669"/>
    <property type="project" value="UniProtKB-EC"/>
</dbReference>
<reference evidence="8 9" key="1">
    <citation type="submission" date="2019-01" db="EMBL/GenBank/DDBJ databases">
        <authorList>
            <person name="Chen W.-M."/>
        </authorList>
    </citation>
    <scope>NUCLEOTIDE SEQUENCE [LARGE SCALE GENOMIC DNA]</scope>
    <source>
        <strain evidence="8 9">FSY-15</strain>
    </source>
</reference>
<keyword evidence="2" id="KW-0028">Amino-acid biosynthesis</keyword>
<dbReference type="EC" id="4.2.3.4" evidence="8"/>
<feature type="domain" description="3-dehydroquinate synthase N-terminal" evidence="6">
    <location>
        <begin position="84"/>
        <end position="196"/>
    </location>
</feature>
<dbReference type="CDD" id="cd08198">
    <property type="entry name" value="DHQS-like"/>
    <property type="match status" value="1"/>
</dbReference>
<dbReference type="GO" id="GO:0008652">
    <property type="term" value="P:amino acid biosynthetic process"/>
    <property type="evidence" value="ECO:0007669"/>
    <property type="project" value="UniProtKB-KW"/>
</dbReference>
<dbReference type="Pfam" id="PF24621">
    <property type="entry name" value="DHQS_C"/>
    <property type="match status" value="1"/>
</dbReference>
<dbReference type="AlphaFoldDB" id="A0A437PQT3"/>
<dbReference type="RefSeq" id="WP_127803477.1">
    <property type="nucleotide sequence ID" value="NZ_SACY01000003.1"/>
</dbReference>
<protein>
    <submittedName>
        <fullName evidence="8">3-dehydroquinate synthase</fullName>
        <ecNumber evidence="8">4.2.3.4</ecNumber>
    </submittedName>
</protein>
<gene>
    <name evidence="8" type="ORF">EOJ36_06245</name>
</gene>
<dbReference type="NCBIfam" id="NF004852">
    <property type="entry name" value="PRK06203.1"/>
    <property type="match status" value="1"/>
</dbReference>
<dbReference type="PANTHER" id="PTHR43622">
    <property type="entry name" value="3-DEHYDROQUINATE SYNTHASE"/>
    <property type="match status" value="1"/>
</dbReference>
<evidence type="ECO:0000256" key="4">
    <source>
        <dbReference type="ARBA" id="ARBA00023141"/>
    </source>
</evidence>
<organism evidence="8 9">
    <name type="scientific">Sandaracinomonas limnophila</name>
    <dbReference type="NCBI Taxonomy" id="1862386"/>
    <lineage>
        <taxon>Bacteria</taxon>
        <taxon>Pseudomonadati</taxon>
        <taxon>Bacteroidota</taxon>
        <taxon>Cytophagia</taxon>
        <taxon>Cytophagales</taxon>
        <taxon>Flectobacillaceae</taxon>
        <taxon>Sandaracinomonas</taxon>
    </lineage>
</organism>
<keyword evidence="3" id="KW-0520">NAD</keyword>
<evidence type="ECO:0000256" key="1">
    <source>
        <dbReference type="ARBA" id="ARBA00001911"/>
    </source>
</evidence>
<proteinExistence type="predicted"/>
<dbReference type="OrthoDB" id="9806583at2"/>